<reference evidence="1 2" key="1">
    <citation type="journal article" date="2017" name="Mol. Ecol.">
        <title>Comparative and population genomic landscape of Phellinus noxius: A hypervariable fungus causing root rot in trees.</title>
        <authorList>
            <person name="Chung C.L."/>
            <person name="Lee T.J."/>
            <person name="Akiba M."/>
            <person name="Lee H.H."/>
            <person name="Kuo T.H."/>
            <person name="Liu D."/>
            <person name="Ke H.M."/>
            <person name="Yokoi T."/>
            <person name="Roa M.B."/>
            <person name="Lu M.J."/>
            <person name="Chang Y.Y."/>
            <person name="Ann P.J."/>
            <person name="Tsai J.N."/>
            <person name="Chen C.Y."/>
            <person name="Tzean S.S."/>
            <person name="Ota Y."/>
            <person name="Hattori T."/>
            <person name="Sahashi N."/>
            <person name="Liou R.F."/>
            <person name="Kikuchi T."/>
            <person name="Tsai I.J."/>
        </authorList>
    </citation>
    <scope>NUCLEOTIDE SEQUENCE [LARGE SCALE GENOMIC DNA]</scope>
    <source>
        <strain evidence="1 2">FFPRI411160</strain>
    </source>
</reference>
<accession>A0A286UGU9</accession>
<organism evidence="1 2">
    <name type="scientific">Pyrrhoderma noxium</name>
    <dbReference type="NCBI Taxonomy" id="2282107"/>
    <lineage>
        <taxon>Eukaryota</taxon>
        <taxon>Fungi</taxon>
        <taxon>Dikarya</taxon>
        <taxon>Basidiomycota</taxon>
        <taxon>Agaricomycotina</taxon>
        <taxon>Agaricomycetes</taxon>
        <taxon>Hymenochaetales</taxon>
        <taxon>Hymenochaetaceae</taxon>
        <taxon>Pyrrhoderma</taxon>
    </lineage>
</organism>
<keyword evidence="2" id="KW-1185">Reference proteome</keyword>
<proteinExistence type="predicted"/>
<sequence>MVWGMRQMRRRRRRKSGDATIHTHAHNVQCTSFFPLMIKANSSPADLSQFLGEEWWWKDKKARVELPVQ</sequence>
<comment type="caution">
    <text evidence="1">The sequence shown here is derived from an EMBL/GenBank/DDBJ whole genome shotgun (WGS) entry which is preliminary data.</text>
</comment>
<evidence type="ECO:0000313" key="2">
    <source>
        <dbReference type="Proteomes" id="UP000217199"/>
    </source>
</evidence>
<gene>
    <name evidence="1" type="ORF">PNOK_0559200</name>
</gene>
<dbReference type="AlphaFoldDB" id="A0A286UGU9"/>
<dbReference type="InParanoid" id="A0A286UGU9"/>
<evidence type="ECO:0000313" key="1">
    <source>
        <dbReference type="EMBL" id="PAV18749.1"/>
    </source>
</evidence>
<dbReference type="Proteomes" id="UP000217199">
    <property type="component" value="Unassembled WGS sequence"/>
</dbReference>
<name>A0A286UGU9_9AGAM</name>
<protein>
    <submittedName>
        <fullName evidence="1">Uncharacterized protein</fullName>
    </submittedName>
</protein>
<dbReference type="EMBL" id="NBII01000005">
    <property type="protein sequence ID" value="PAV18749.1"/>
    <property type="molecule type" value="Genomic_DNA"/>
</dbReference>